<reference evidence="1" key="1">
    <citation type="journal article" date="2021" name="Environ. Microbiol.">
        <title>Gene family expansions and transcriptome signatures uncover fungal adaptations to wood decay.</title>
        <authorList>
            <person name="Hage H."/>
            <person name="Miyauchi S."/>
            <person name="Viragh M."/>
            <person name="Drula E."/>
            <person name="Min B."/>
            <person name="Chaduli D."/>
            <person name="Navarro D."/>
            <person name="Favel A."/>
            <person name="Norest M."/>
            <person name="Lesage-Meessen L."/>
            <person name="Balint B."/>
            <person name="Merenyi Z."/>
            <person name="de Eugenio L."/>
            <person name="Morin E."/>
            <person name="Martinez A.T."/>
            <person name="Baldrian P."/>
            <person name="Stursova M."/>
            <person name="Martinez M.J."/>
            <person name="Novotny C."/>
            <person name="Magnuson J.K."/>
            <person name="Spatafora J.W."/>
            <person name="Maurice S."/>
            <person name="Pangilinan J."/>
            <person name="Andreopoulos W."/>
            <person name="LaButti K."/>
            <person name="Hundley H."/>
            <person name="Na H."/>
            <person name="Kuo A."/>
            <person name="Barry K."/>
            <person name="Lipzen A."/>
            <person name="Henrissat B."/>
            <person name="Riley R."/>
            <person name="Ahrendt S."/>
            <person name="Nagy L.G."/>
            <person name="Grigoriev I.V."/>
            <person name="Martin F."/>
            <person name="Rosso M.N."/>
        </authorList>
    </citation>
    <scope>NUCLEOTIDE SEQUENCE</scope>
    <source>
        <strain evidence="1">CBS 384.51</strain>
    </source>
</reference>
<accession>A0ACB8TWN0</accession>
<keyword evidence="2" id="KW-1185">Reference proteome</keyword>
<evidence type="ECO:0000313" key="2">
    <source>
        <dbReference type="Proteomes" id="UP001055072"/>
    </source>
</evidence>
<comment type="caution">
    <text evidence="1">The sequence shown here is derived from an EMBL/GenBank/DDBJ whole genome shotgun (WGS) entry which is preliminary data.</text>
</comment>
<gene>
    <name evidence="1" type="ORF">BDY19DRAFT_360529</name>
</gene>
<sequence length="149" mass="16161">MARVKGQGEALRTVDRVDHLVCRVGITPPAAKARREATSSSTTTSPAFHSLYAPQHRIYIPVPFPGAAARHTPAEISSSYAYSHSSLSHILVRLQRLGGHVLNFLPDWNLVTSLLRRLSVSSAVSSRRETIGAYTKSNNTGCCSMATCK</sequence>
<proteinExistence type="predicted"/>
<dbReference type="Proteomes" id="UP001055072">
    <property type="component" value="Unassembled WGS sequence"/>
</dbReference>
<dbReference type="EMBL" id="MU274924">
    <property type="protein sequence ID" value="KAI0086420.1"/>
    <property type="molecule type" value="Genomic_DNA"/>
</dbReference>
<name>A0ACB8TWN0_9APHY</name>
<organism evidence="1 2">
    <name type="scientific">Irpex rosettiformis</name>
    <dbReference type="NCBI Taxonomy" id="378272"/>
    <lineage>
        <taxon>Eukaryota</taxon>
        <taxon>Fungi</taxon>
        <taxon>Dikarya</taxon>
        <taxon>Basidiomycota</taxon>
        <taxon>Agaricomycotina</taxon>
        <taxon>Agaricomycetes</taxon>
        <taxon>Polyporales</taxon>
        <taxon>Irpicaceae</taxon>
        <taxon>Irpex</taxon>
    </lineage>
</organism>
<protein>
    <submittedName>
        <fullName evidence="1">Uncharacterized protein</fullName>
    </submittedName>
</protein>
<evidence type="ECO:0000313" key="1">
    <source>
        <dbReference type="EMBL" id="KAI0086420.1"/>
    </source>
</evidence>